<reference evidence="3" key="1">
    <citation type="submission" date="2016-04" db="EMBL/GenBank/DDBJ databases">
        <authorList>
            <person name="Chen L."/>
            <person name="Zhuang W."/>
            <person name="Wang G."/>
        </authorList>
    </citation>
    <scope>NUCLEOTIDE SEQUENCE [LARGE SCALE GENOMIC DNA]</scope>
    <source>
        <strain evidence="3">208</strain>
    </source>
</reference>
<evidence type="ECO:0000256" key="1">
    <source>
        <dbReference type="SAM" id="Phobius"/>
    </source>
</evidence>
<gene>
    <name evidence="2" type="ORF">A4R26_27625</name>
</gene>
<evidence type="ECO:0008006" key="4">
    <source>
        <dbReference type="Google" id="ProtNLM"/>
    </source>
</evidence>
<proteinExistence type="predicted"/>
<evidence type="ECO:0000313" key="3">
    <source>
        <dbReference type="Proteomes" id="UP000192276"/>
    </source>
</evidence>
<keyword evidence="1" id="KW-1133">Transmembrane helix</keyword>
<accession>A0A1V9F7R2</accession>
<dbReference type="OrthoDB" id="9813911at2"/>
<dbReference type="RefSeq" id="WP_081169277.1">
    <property type="nucleotide sequence ID" value="NZ_LWBP01000207.1"/>
</dbReference>
<evidence type="ECO:0000313" key="2">
    <source>
        <dbReference type="EMBL" id="OQP54449.1"/>
    </source>
</evidence>
<comment type="caution">
    <text evidence="2">The sequence shown here is derived from an EMBL/GenBank/DDBJ whole genome shotgun (WGS) entry which is preliminary data.</text>
</comment>
<dbReference type="Pfam" id="PF14079">
    <property type="entry name" value="DUF4260"/>
    <property type="match status" value="1"/>
</dbReference>
<dbReference type="InterPro" id="IPR025356">
    <property type="entry name" value="DUF4260"/>
</dbReference>
<sequence length="119" mass="13311">MKKIIALEETAMFALSIVLFSQLSFAWWWYLGLILAPDLSMLGYAVNTRIGALMYNFFHHKGVAIIVYAGGLYLANEGLQLAGIILFGHSSMDRMLGYGLKYPDSFQNTHLGMIGKERS</sequence>
<feature type="transmembrane region" description="Helical" evidence="1">
    <location>
        <begin position="12"/>
        <end position="31"/>
    </location>
</feature>
<dbReference type="STRING" id="550983.A4R26_27625"/>
<name>A0A1V9F7R2_9BACT</name>
<keyword evidence="3" id="KW-1185">Reference proteome</keyword>
<dbReference type="EMBL" id="LWBP01000207">
    <property type="protein sequence ID" value="OQP54449.1"/>
    <property type="molecule type" value="Genomic_DNA"/>
</dbReference>
<protein>
    <recommendedName>
        <fullName evidence="4">DUF4260 domain-containing protein</fullName>
    </recommendedName>
</protein>
<feature type="transmembrane region" description="Helical" evidence="1">
    <location>
        <begin position="63"/>
        <end position="87"/>
    </location>
</feature>
<dbReference type="Proteomes" id="UP000192276">
    <property type="component" value="Unassembled WGS sequence"/>
</dbReference>
<organism evidence="2 3">
    <name type="scientific">Niastella populi</name>
    <dbReference type="NCBI Taxonomy" id="550983"/>
    <lineage>
        <taxon>Bacteria</taxon>
        <taxon>Pseudomonadati</taxon>
        <taxon>Bacteroidota</taxon>
        <taxon>Chitinophagia</taxon>
        <taxon>Chitinophagales</taxon>
        <taxon>Chitinophagaceae</taxon>
        <taxon>Niastella</taxon>
    </lineage>
</organism>
<keyword evidence="1" id="KW-0812">Transmembrane</keyword>
<keyword evidence="1" id="KW-0472">Membrane</keyword>
<dbReference type="AlphaFoldDB" id="A0A1V9F7R2"/>